<dbReference type="Proteomes" id="UP001215598">
    <property type="component" value="Unassembled WGS sequence"/>
</dbReference>
<evidence type="ECO:0000313" key="3">
    <source>
        <dbReference type="Proteomes" id="UP001215598"/>
    </source>
</evidence>
<dbReference type="PROSITE" id="PS50005">
    <property type="entry name" value="TPR"/>
    <property type="match status" value="1"/>
</dbReference>
<organism evidence="2 3">
    <name type="scientific">Mycena metata</name>
    <dbReference type="NCBI Taxonomy" id="1033252"/>
    <lineage>
        <taxon>Eukaryota</taxon>
        <taxon>Fungi</taxon>
        <taxon>Dikarya</taxon>
        <taxon>Basidiomycota</taxon>
        <taxon>Agaricomycotina</taxon>
        <taxon>Agaricomycetes</taxon>
        <taxon>Agaricomycetidae</taxon>
        <taxon>Agaricales</taxon>
        <taxon>Marasmiineae</taxon>
        <taxon>Mycenaceae</taxon>
        <taxon>Mycena</taxon>
    </lineage>
</organism>
<dbReference type="InterPro" id="IPR011990">
    <property type="entry name" value="TPR-like_helical_dom_sf"/>
</dbReference>
<dbReference type="AlphaFoldDB" id="A0AAD7ID41"/>
<dbReference type="InterPro" id="IPR019734">
    <property type="entry name" value="TPR_rpt"/>
</dbReference>
<keyword evidence="1" id="KW-0802">TPR repeat</keyword>
<evidence type="ECO:0000313" key="2">
    <source>
        <dbReference type="EMBL" id="KAJ7739600.1"/>
    </source>
</evidence>
<reference evidence="2" key="1">
    <citation type="submission" date="2023-03" db="EMBL/GenBank/DDBJ databases">
        <title>Massive genome expansion in bonnet fungi (Mycena s.s.) driven by repeated elements and novel gene families across ecological guilds.</title>
        <authorList>
            <consortium name="Lawrence Berkeley National Laboratory"/>
            <person name="Harder C.B."/>
            <person name="Miyauchi S."/>
            <person name="Viragh M."/>
            <person name="Kuo A."/>
            <person name="Thoen E."/>
            <person name="Andreopoulos B."/>
            <person name="Lu D."/>
            <person name="Skrede I."/>
            <person name="Drula E."/>
            <person name="Henrissat B."/>
            <person name="Morin E."/>
            <person name="Kohler A."/>
            <person name="Barry K."/>
            <person name="LaButti K."/>
            <person name="Morin E."/>
            <person name="Salamov A."/>
            <person name="Lipzen A."/>
            <person name="Mereny Z."/>
            <person name="Hegedus B."/>
            <person name="Baldrian P."/>
            <person name="Stursova M."/>
            <person name="Weitz H."/>
            <person name="Taylor A."/>
            <person name="Grigoriev I.V."/>
            <person name="Nagy L.G."/>
            <person name="Martin F."/>
            <person name="Kauserud H."/>
        </authorList>
    </citation>
    <scope>NUCLEOTIDE SEQUENCE</scope>
    <source>
        <strain evidence="2">CBHHK182m</strain>
    </source>
</reference>
<feature type="repeat" description="TPR" evidence="1">
    <location>
        <begin position="24"/>
        <end position="57"/>
    </location>
</feature>
<keyword evidence="3" id="KW-1185">Reference proteome</keyword>
<evidence type="ECO:0000256" key="1">
    <source>
        <dbReference type="PROSITE-ProRule" id="PRU00339"/>
    </source>
</evidence>
<dbReference type="SUPFAM" id="SSF48452">
    <property type="entry name" value="TPR-like"/>
    <property type="match status" value="1"/>
</dbReference>
<comment type="caution">
    <text evidence="2">The sequence shown here is derived from an EMBL/GenBank/DDBJ whole genome shotgun (WGS) entry which is preliminary data.</text>
</comment>
<gene>
    <name evidence="2" type="ORF">B0H16DRAFT_1729406</name>
</gene>
<protein>
    <submittedName>
        <fullName evidence="2">Uncharacterized protein</fullName>
    </submittedName>
</protein>
<proteinExistence type="predicted"/>
<accession>A0AAD7ID41</accession>
<sequence length="70" mass="7477">MSKKKKSQKKAGPSTVQGGVSVESEALKEAGRSLFKAGKFVEAAEKYSQAEELCPAVPAYPVMSWLCVQA</sequence>
<dbReference type="Gene3D" id="1.25.40.10">
    <property type="entry name" value="Tetratricopeptide repeat domain"/>
    <property type="match status" value="1"/>
</dbReference>
<dbReference type="EMBL" id="JARKIB010000106">
    <property type="protein sequence ID" value="KAJ7739600.1"/>
    <property type="molecule type" value="Genomic_DNA"/>
</dbReference>
<name>A0AAD7ID41_9AGAR</name>